<dbReference type="Pfam" id="PF12697">
    <property type="entry name" value="Abhydrolase_6"/>
    <property type="match status" value="1"/>
</dbReference>
<dbReference type="Gene3D" id="3.40.50.1820">
    <property type="entry name" value="alpha/beta hydrolase"/>
    <property type="match status" value="1"/>
</dbReference>
<dbReference type="InterPro" id="IPR000639">
    <property type="entry name" value="Epox_hydrolase-like"/>
</dbReference>
<protein>
    <submittedName>
        <fullName evidence="2">Unannotated protein</fullName>
    </submittedName>
</protein>
<dbReference type="GO" id="GO:0003824">
    <property type="term" value="F:catalytic activity"/>
    <property type="evidence" value="ECO:0007669"/>
    <property type="project" value="InterPro"/>
</dbReference>
<evidence type="ECO:0000313" key="2">
    <source>
        <dbReference type="EMBL" id="CAB4706098.1"/>
    </source>
</evidence>
<dbReference type="SUPFAM" id="SSF53474">
    <property type="entry name" value="alpha/beta-Hydrolases"/>
    <property type="match status" value="1"/>
</dbReference>
<proteinExistence type="predicted"/>
<feature type="domain" description="AB hydrolase-1" evidence="1">
    <location>
        <begin position="2"/>
        <end position="258"/>
    </location>
</feature>
<sequence>MLLHGGDFGHDTSLDCFSFVLPMFAAHHRVVAFDRLGQGYTDNPPDDSGFTIDALMEHTHAVLDALCPGPVHLVGHSRGGFVATRVAIERPDRVRSLTIVDSNTTAPEDPTFPSGRFYRELEARMPPGPPSLESVRIEPEAQAYDQSCVTPEFLERMLAVAQLPIREDGARRLATADGEIWRPSLDARRKATLQTFDTDGIPVPTLILWSRDDPSAPLRLGHALYDRVAPTTTDARFHVLNRSGHYPFRDRPTAFVAAVESFVQSLT</sequence>
<dbReference type="InterPro" id="IPR000073">
    <property type="entry name" value="AB_hydrolase_1"/>
</dbReference>
<reference evidence="2" key="1">
    <citation type="submission" date="2020-05" db="EMBL/GenBank/DDBJ databases">
        <authorList>
            <person name="Chiriac C."/>
            <person name="Salcher M."/>
            <person name="Ghai R."/>
            <person name="Kavagutti S V."/>
        </authorList>
    </citation>
    <scope>NUCLEOTIDE SEQUENCE</scope>
</reference>
<dbReference type="EMBL" id="CAEZXP010000006">
    <property type="protein sequence ID" value="CAB4706098.1"/>
    <property type="molecule type" value="Genomic_DNA"/>
</dbReference>
<dbReference type="InterPro" id="IPR050266">
    <property type="entry name" value="AB_hydrolase_sf"/>
</dbReference>
<evidence type="ECO:0000259" key="1">
    <source>
        <dbReference type="Pfam" id="PF12697"/>
    </source>
</evidence>
<name>A0A6J6QBD8_9ZZZZ</name>
<dbReference type="GO" id="GO:0016020">
    <property type="term" value="C:membrane"/>
    <property type="evidence" value="ECO:0007669"/>
    <property type="project" value="TreeGrafter"/>
</dbReference>
<gene>
    <name evidence="2" type="ORF">UFOPK2399_01675</name>
</gene>
<dbReference type="PANTHER" id="PTHR43798:SF33">
    <property type="entry name" value="HYDROLASE, PUTATIVE (AFU_ORTHOLOGUE AFUA_2G14860)-RELATED"/>
    <property type="match status" value="1"/>
</dbReference>
<dbReference type="PANTHER" id="PTHR43798">
    <property type="entry name" value="MONOACYLGLYCEROL LIPASE"/>
    <property type="match status" value="1"/>
</dbReference>
<accession>A0A6J6QBD8</accession>
<dbReference type="PRINTS" id="PR00111">
    <property type="entry name" value="ABHYDROLASE"/>
</dbReference>
<organism evidence="2">
    <name type="scientific">freshwater metagenome</name>
    <dbReference type="NCBI Taxonomy" id="449393"/>
    <lineage>
        <taxon>unclassified sequences</taxon>
        <taxon>metagenomes</taxon>
        <taxon>ecological metagenomes</taxon>
    </lineage>
</organism>
<dbReference type="PRINTS" id="PR00412">
    <property type="entry name" value="EPOXHYDRLASE"/>
</dbReference>
<dbReference type="InterPro" id="IPR029058">
    <property type="entry name" value="AB_hydrolase_fold"/>
</dbReference>
<dbReference type="AlphaFoldDB" id="A0A6J6QBD8"/>